<name>A0A9P1GCG0_9DINO</name>
<dbReference type="EMBL" id="CAMXCT020004139">
    <property type="protein sequence ID" value="CAL1161218.1"/>
    <property type="molecule type" value="Genomic_DNA"/>
</dbReference>
<dbReference type="EMBL" id="CAMXCT030004139">
    <property type="protein sequence ID" value="CAL4795155.1"/>
    <property type="molecule type" value="Genomic_DNA"/>
</dbReference>
<keyword evidence="1" id="KW-0175">Coiled coil</keyword>
<feature type="coiled-coil region" evidence="1">
    <location>
        <begin position="22"/>
        <end position="162"/>
    </location>
</feature>
<protein>
    <submittedName>
        <fullName evidence="2">Uncharacterized protein</fullName>
    </submittedName>
</protein>
<proteinExistence type="predicted"/>
<evidence type="ECO:0000313" key="2">
    <source>
        <dbReference type="EMBL" id="CAI4007843.1"/>
    </source>
</evidence>
<evidence type="ECO:0000313" key="4">
    <source>
        <dbReference type="Proteomes" id="UP001152797"/>
    </source>
</evidence>
<sequence length="365" mass="41483">MEGSLMKLQSAVTAAEASGLTAQKMRQMLEEERQGRQQAIQQLEALLQKNDTFLSEERSLREEQYQVLGGRLSQVHGEVEDVRQRAQEALGRCEELRSLQESLSQQKAERQAEASSVQLSLNELSLRIEQLQQAFDASGRTLQQKLMELQQLVEDEAQLRQASDEELGRKQATNLEALPKAMSAERQCREDALGKLEDTLRQEQADERQRLSALLQASELRWQQLREATEDAIKHRVEQHGTLALELAKAADALGEETRERQKDHKVLQSDVKRLAEEAQSMQTLRRQAEEGLREQIYMTLQRLEQAQETMLKQDSEIKASVGELSSWLSTESATRKAACEQLQKELQQDAAAKEELVSVREHSG</sequence>
<comment type="caution">
    <text evidence="2">The sequence shown here is derived from an EMBL/GenBank/DDBJ whole genome shotgun (WGS) entry which is preliminary data.</text>
</comment>
<accession>A0A9P1GCG0</accession>
<gene>
    <name evidence="2" type="ORF">C1SCF055_LOCUS33365</name>
</gene>
<keyword evidence="4" id="KW-1185">Reference proteome</keyword>
<evidence type="ECO:0000313" key="3">
    <source>
        <dbReference type="EMBL" id="CAL1161218.1"/>
    </source>
</evidence>
<organism evidence="2">
    <name type="scientific">Cladocopium goreaui</name>
    <dbReference type="NCBI Taxonomy" id="2562237"/>
    <lineage>
        <taxon>Eukaryota</taxon>
        <taxon>Sar</taxon>
        <taxon>Alveolata</taxon>
        <taxon>Dinophyceae</taxon>
        <taxon>Suessiales</taxon>
        <taxon>Symbiodiniaceae</taxon>
        <taxon>Cladocopium</taxon>
    </lineage>
</organism>
<dbReference type="AlphaFoldDB" id="A0A9P1GCG0"/>
<reference evidence="2" key="1">
    <citation type="submission" date="2022-10" db="EMBL/GenBank/DDBJ databases">
        <authorList>
            <person name="Chen Y."/>
            <person name="Dougan E. K."/>
            <person name="Chan C."/>
            <person name="Rhodes N."/>
            <person name="Thang M."/>
        </authorList>
    </citation>
    <scope>NUCLEOTIDE SEQUENCE</scope>
</reference>
<dbReference type="OrthoDB" id="10412174at2759"/>
<dbReference type="Proteomes" id="UP001152797">
    <property type="component" value="Unassembled WGS sequence"/>
</dbReference>
<reference evidence="3" key="2">
    <citation type="submission" date="2024-04" db="EMBL/GenBank/DDBJ databases">
        <authorList>
            <person name="Chen Y."/>
            <person name="Shah S."/>
            <person name="Dougan E. K."/>
            <person name="Thang M."/>
            <person name="Chan C."/>
        </authorList>
    </citation>
    <scope>NUCLEOTIDE SEQUENCE [LARGE SCALE GENOMIC DNA]</scope>
</reference>
<evidence type="ECO:0000256" key="1">
    <source>
        <dbReference type="SAM" id="Coils"/>
    </source>
</evidence>
<dbReference type="EMBL" id="CAMXCT010004139">
    <property type="protein sequence ID" value="CAI4007843.1"/>
    <property type="molecule type" value="Genomic_DNA"/>
</dbReference>